<organism evidence="1 2">
    <name type="scientific">Hamiltosporidium tvaerminnensis</name>
    <dbReference type="NCBI Taxonomy" id="1176355"/>
    <lineage>
        <taxon>Eukaryota</taxon>
        <taxon>Fungi</taxon>
        <taxon>Fungi incertae sedis</taxon>
        <taxon>Microsporidia</taxon>
        <taxon>Dubosqiidae</taxon>
        <taxon>Hamiltosporidium</taxon>
    </lineage>
</organism>
<reference evidence="1 2" key="1">
    <citation type="submission" date="2017-12" db="EMBL/GenBank/DDBJ databases">
        <authorList>
            <person name="Pombert J.-F."/>
            <person name="Haag K.L."/>
            <person name="Ebert D."/>
        </authorList>
    </citation>
    <scope>NUCLEOTIDE SEQUENCE [LARGE SCALE GENOMIC DNA]</scope>
    <source>
        <strain evidence="1">FI-OER-3-3</strain>
    </source>
</reference>
<protein>
    <submittedName>
        <fullName evidence="1">Uncharacterized protein</fullName>
    </submittedName>
</protein>
<name>A0A4Q9LBA0_9MICR</name>
<dbReference type="AlphaFoldDB" id="A0A4Q9LBA0"/>
<dbReference type="Proteomes" id="UP000292362">
    <property type="component" value="Unassembled WGS sequence"/>
</dbReference>
<gene>
    <name evidence="1" type="ORF">CWI37_0181p0050</name>
</gene>
<evidence type="ECO:0000313" key="1">
    <source>
        <dbReference type="EMBL" id="TBU04120.1"/>
    </source>
</evidence>
<proteinExistence type="predicted"/>
<comment type="caution">
    <text evidence="1">The sequence shown here is derived from an EMBL/GenBank/DDBJ whole genome shotgun (WGS) entry which is preliminary data.</text>
</comment>
<evidence type="ECO:0000313" key="2">
    <source>
        <dbReference type="Proteomes" id="UP000292362"/>
    </source>
</evidence>
<dbReference type="EMBL" id="PITJ01000181">
    <property type="protein sequence ID" value="TBU04120.1"/>
    <property type="molecule type" value="Genomic_DNA"/>
</dbReference>
<sequence>MPSFTETLLQKFKKYDTTLQKLCLLRNKHSTKETSEQLKKYIIENDTLAALNMYIQISENTEFIDNETETFILNNLQTYFKFNNSKKIQKILQVVKNHKNREFFLKARSLFINFILQTSKMIINQNNFLPSRHINVLLNLQYNYDPLDNYESRKIVLCCCEEVINNFLYKEDVLPIKGNNNTSLYLDSQIKNKQNYLLDPSYLIYLDAYIQELCNIRRVLNNYNLSTSKLISLLNSRYSEQEIKYFKVCLSKNYFINFLTDENQKNDFVFLINKILKRNEFMECKLKDTIIECCYGNYRLIFKEI</sequence>
<accession>A0A4Q9LBA0</accession>
<dbReference type="VEuPathDB" id="MicrosporidiaDB:CWI37_0181p0050"/>